<dbReference type="PANTHER" id="PTHR30036">
    <property type="entry name" value="D-XYLOSE-BINDING PERIPLASMIC PROTEIN"/>
    <property type="match status" value="1"/>
</dbReference>
<keyword evidence="6" id="KW-1185">Reference proteome</keyword>
<keyword evidence="3" id="KW-0472">Membrane</keyword>
<dbReference type="CDD" id="cd20006">
    <property type="entry name" value="PBP1_ABC_sugar_binding-like"/>
    <property type="match status" value="1"/>
</dbReference>
<accession>A0ABT2TDV1</accession>
<dbReference type="Pfam" id="PF13407">
    <property type="entry name" value="Peripla_BP_4"/>
    <property type="match status" value="1"/>
</dbReference>
<proteinExistence type="inferred from homology"/>
<evidence type="ECO:0000259" key="4">
    <source>
        <dbReference type="Pfam" id="PF13407"/>
    </source>
</evidence>
<dbReference type="Proteomes" id="UP001652394">
    <property type="component" value="Unassembled WGS sequence"/>
</dbReference>
<dbReference type="RefSeq" id="WP_059066227.1">
    <property type="nucleotide sequence ID" value="NZ_JAOQJX010000023.1"/>
</dbReference>
<protein>
    <submittedName>
        <fullName evidence="5">Substrate-binding domain-containing protein</fullName>
    </submittedName>
</protein>
<dbReference type="PANTHER" id="PTHR30036:SF7">
    <property type="entry name" value="ABC TRANSPORTER PERIPLASMIC-BINDING PROTEIN YPHF"/>
    <property type="match status" value="1"/>
</dbReference>
<evidence type="ECO:0000256" key="1">
    <source>
        <dbReference type="ARBA" id="ARBA00004196"/>
    </source>
</evidence>
<dbReference type="EMBL" id="JAOQJX010000023">
    <property type="protein sequence ID" value="MCU6748468.1"/>
    <property type="molecule type" value="Genomic_DNA"/>
</dbReference>
<reference evidence="5 6" key="1">
    <citation type="journal article" date="2021" name="ISME Commun">
        <title>Automated analysis of genomic sequences facilitates high-throughput and comprehensive description of bacteria.</title>
        <authorList>
            <person name="Hitch T.C.A."/>
        </authorList>
    </citation>
    <scope>NUCLEOTIDE SEQUENCE [LARGE SCALE GENOMIC DNA]</scope>
    <source>
        <strain evidence="5 6">H2_18</strain>
    </source>
</reference>
<evidence type="ECO:0000256" key="3">
    <source>
        <dbReference type="SAM" id="Phobius"/>
    </source>
</evidence>
<dbReference type="InterPro" id="IPR050555">
    <property type="entry name" value="Bact_Solute-Bind_Prot2"/>
</dbReference>
<dbReference type="Gene3D" id="3.40.50.2300">
    <property type="match status" value="2"/>
</dbReference>
<evidence type="ECO:0000313" key="6">
    <source>
        <dbReference type="Proteomes" id="UP001652394"/>
    </source>
</evidence>
<comment type="similarity">
    <text evidence="2">Belongs to the bacterial solute-binding protein 2 family.</text>
</comment>
<name>A0ABT2TDV1_9FIRM</name>
<evidence type="ECO:0000256" key="2">
    <source>
        <dbReference type="ARBA" id="ARBA00007639"/>
    </source>
</evidence>
<feature type="transmembrane region" description="Helical" evidence="3">
    <location>
        <begin position="12"/>
        <end position="30"/>
    </location>
</feature>
<evidence type="ECO:0000313" key="5">
    <source>
        <dbReference type="EMBL" id="MCU6748468.1"/>
    </source>
</evidence>
<keyword evidence="3" id="KW-0812">Transmembrane</keyword>
<feature type="domain" description="Periplasmic binding protein" evidence="4">
    <location>
        <begin position="39"/>
        <end position="293"/>
    </location>
</feature>
<dbReference type="InterPro" id="IPR028082">
    <property type="entry name" value="Peripla_BP_I"/>
</dbReference>
<comment type="subcellular location">
    <subcellularLocation>
        <location evidence="1">Cell envelope</location>
    </subcellularLocation>
</comment>
<dbReference type="InterPro" id="IPR025997">
    <property type="entry name" value="SBP_2_dom"/>
</dbReference>
<comment type="caution">
    <text evidence="5">The sequence shown here is derived from an EMBL/GenBank/DDBJ whole genome shotgun (WGS) entry which is preliminary data.</text>
</comment>
<organism evidence="5 6">
    <name type="scientific">Faecalicatena acetigenes</name>
    <dbReference type="NCBI Taxonomy" id="2981790"/>
    <lineage>
        <taxon>Bacteria</taxon>
        <taxon>Bacillati</taxon>
        <taxon>Bacillota</taxon>
        <taxon>Clostridia</taxon>
        <taxon>Lachnospirales</taxon>
        <taxon>Lachnospiraceae</taxon>
        <taxon>Faecalicatena</taxon>
    </lineage>
</organism>
<gene>
    <name evidence="5" type="ORF">OCV51_12525</name>
</gene>
<sequence>MRICKRRQTKKILELLLLLLFIGGGLYISSRPERPLKVIFVSKTQDDIDFWNSLVEGAQMAADEQEADYEWVAPVQEKDVERQKVLIEEAIEKEPDVIALAPADTAAILPAAKKIKEAGIKLVLIDSGLAEDVADCMVSTDNYEAGRKLGEFVASISSTDEKIGIVSHVEGSSTAKDRERGIQAVLKENERKVVQTVYGQSNYSIAYDETKKMLEAHPDITVIAGTNEYATVGAARLVKDMGLKGKIKIVGFDNSKEEIQMLESGAIEGLVIQRAFDMGYLGVKMGMEAAYGKLEERKIDSGCKLVTRENIYTKENQKLLFPVNTGKE</sequence>
<keyword evidence="3" id="KW-1133">Transmembrane helix</keyword>
<dbReference type="SUPFAM" id="SSF53822">
    <property type="entry name" value="Periplasmic binding protein-like I"/>
    <property type="match status" value="1"/>
</dbReference>